<organism evidence="2 3">
    <name type="scientific">Helianthus annuus</name>
    <name type="common">Common sunflower</name>
    <dbReference type="NCBI Taxonomy" id="4232"/>
    <lineage>
        <taxon>Eukaryota</taxon>
        <taxon>Viridiplantae</taxon>
        <taxon>Streptophyta</taxon>
        <taxon>Embryophyta</taxon>
        <taxon>Tracheophyta</taxon>
        <taxon>Spermatophyta</taxon>
        <taxon>Magnoliopsida</taxon>
        <taxon>eudicotyledons</taxon>
        <taxon>Gunneridae</taxon>
        <taxon>Pentapetalae</taxon>
        <taxon>asterids</taxon>
        <taxon>campanulids</taxon>
        <taxon>Asterales</taxon>
        <taxon>Asteraceae</taxon>
        <taxon>Asteroideae</taxon>
        <taxon>Heliantheae alliance</taxon>
        <taxon>Heliantheae</taxon>
        <taxon>Helianthus</taxon>
    </lineage>
</organism>
<evidence type="ECO:0000313" key="2">
    <source>
        <dbReference type="EMBL" id="OTG23692.1"/>
    </source>
</evidence>
<dbReference type="AlphaFoldDB" id="A0A251ULQ9"/>
<reference evidence="1 3" key="1">
    <citation type="journal article" date="2017" name="Nature">
        <title>The sunflower genome provides insights into oil metabolism, flowering and Asterid evolution.</title>
        <authorList>
            <person name="Badouin H."/>
            <person name="Gouzy J."/>
            <person name="Grassa C.J."/>
            <person name="Murat F."/>
            <person name="Staton S.E."/>
            <person name="Cottret L."/>
            <person name="Lelandais-Briere C."/>
            <person name="Owens G.L."/>
            <person name="Carrere S."/>
            <person name="Mayjonade B."/>
            <person name="Legrand L."/>
            <person name="Gill N."/>
            <person name="Kane N.C."/>
            <person name="Bowers J.E."/>
            <person name="Hubner S."/>
            <person name="Bellec A."/>
            <person name="Berard A."/>
            <person name="Berges H."/>
            <person name="Blanchet N."/>
            <person name="Boniface M.C."/>
            <person name="Brunel D."/>
            <person name="Catrice O."/>
            <person name="Chaidir N."/>
            <person name="Claudel C."/>
            <person name="Donnadieu C."/>
            <person name="Faraut T."/>
            <person name="Fievet G."/>
            <person name="Helmstetter N."/>
            <person name="King M."/>
            <person name="Knapp S.J."/>
            <person name="Lai Z."/>
            <person name="Le Paslier M.C."/>
            <person name="Lippi Y."/>
            <person name="Lorenzon L."/>
            <person name="Mandel J.R."/>
            <person name="Marage G."/>
            <person name="Marchand G."/>
            <person name="Marquand E."/>
            <person name="Bret-Mestries E."/>
            <person name="Morien E."/>
            <person name="Nambeesan S."/>
            <person name="Nguyen T."/>
            <person name="Pegot-Espagnet P."/>
            <person name="Pouilly N."/>
            <person name="Raftis F."/>
            <person name="Sallet E."/>
            <person name="Schiex T."/>
            <person name="Thomas J."/>
            <person name="Vandecasteele C."/>
            <person name="Vares D."/>
            <person name="Vear F."/>
            <person name="Vautrin S."/>
            <person name="Crespi M."/>
            <person name="Mangin B."/>
            <person name="Burke J.M."/>
            <person name="Salse J."/>
            <person name="Munos S."/>
            <person name="Vincourt P."/>
            <person name="Rieseberg L.H."/>
            <person name="Langlade N.B."/>
        </authorList>
    </citation>
    <scope>NUCLEOTIDE SEQUENCE [LARGE SCALE GENOMIC DNA]</scope>
    <source>
        <strain evidence="3">cv. SF193</strain>
        <tissue evidence="1">Leaves</tissue>
    </source>
</reference>
<evidence type="ECO:0000313" key="1">
    <source>
        <dbReference type="EMBL" id="KAF5804026.1"/>
    </source>
</evidence>
<accession>A0A251ULQ9</accession>
<sequence length="62" mass="7124">MVLDKTARSIYNWMFSIEQGIAGCALLYMKTSRDQEVELRFSVAGAICMAKNSKEFMEREKP</sequence>
<name>A0A251ULQ9_HELAN</name>
<dbReference type="Gramene" id="mRNA:HanXRQr2_Chr06g0278291">
    <property type="protein sequence ID" value="mRNA:HanXRQr2_Chr06g0278291"/>
    <property type="gene ID" value="HanXRQr2_Chr06g0278291"/>
</dbReference>
<proteinExistence type="predicted"/>
<dbReference type="Proteomes" id="UP000215914">
    <property type="component" value="Chromosome 6"/>
</dbReference>
<keyword evidence="3" id="KW-1185">Reference proteome</keyword>
<reference evidence="1" key="3">
    <citation type="submission" date="2020-06" db="EMBL/GenBank/DDBJ databases">
        <title>Helianthus annuus Genome sequencing and assembly Release 2.</title>
        <authorList>
            <person name="Gouzy J."/>
            <person name="Langlade N."/>
            <person name="Munos S."/>
        </authorList>
    </citation>
    <scope>NUCLEOTIDE SEQUENCE</scope>
    <source>
        <tissue evidence="1">Leaves</tissue>
    </source>
</reference>
<dbReference type="InParanoid" id="A0A251ULQ9"/>
<dbReference type="EMBL" id="MNCJ02000321">
    <property type="protein sequence ID" value="KAF5804026.1"/>
    <property type="molecule type" value="Genomic_DNA"/>
</dbReference>
<evidence type="ECO:0000313" key="3">
    <source>
        <dbReference type="Proteomes" id="UP000215914"/>
    </source>
</evidence>
<dbReference type="EMBL" id="CM007895">
    <property type="protein sequence ID" value="OTG23692.1"/>
    <property type="molecule type" value="Genomic_DNA"/>
</dbReference>
<protein>
    <submittedName>
        <fullName evidence="2">Uncharacterized protein</fullName>
    </submittedName>
</protein>
<gene>
    <name evidence="2" type="ORF">HannXRQ_Chr06g0185261</name>
    <name evidence="1" type="ORF">HanXRQr2_Chr06g0278291</name>
</gene>
<reference evidence="2" key="2">
    <citation type="submission" date="2017-02" db="EMBL/GenBank/DDBJ databases">
        <title>Sunflower complete genome.</title>
        <authorList>
            <person name="Langlade N."/>
            <person name="Munos S."/>
        </authorList>
    </citation>
    <scope>NUCLEOTIDE SEQUENCE [LARGE SCALE GENOMIC DNA]</scope>
    <source>
        <tissue evidence="2">Leaves</tissue>
    </source>
</reference>